<comment type="similarity">
    <text evidence="1">Belongs to the CBP3 family.</text>
</comment>
<dbReference type="AlphaFoldDB" id="A0A0D2MHL3"/>
<dbReference type="GeneID" id="25738284"/>
<dbReference type="RefSeq" id="XP_013901574.1">
    <property type="nucleotide sequence ID" value="XM_014046120.1"/>
</dbReference>
<dbReference type="PANTHER" id="PTHR12184">
    <property type="entry name" value="UBIQUINOL-CYTOCHROME C REDUCTASE COMPLEX ASSEMBLY FACTOR 1 FAMILY MEMBER"/>
    <property type="match status" value="1"/>
</dbReference>
<dbReference type="Proteomes" id="UP000054498">
    <property type="component" value="Unassembled WGS sequence"/>
</dbReference>
<dbReference type="EMBL" id="KK101021">
    <property type="protein sequence ID" value="KIZ02555.1"/>
    <property type="molecule type" value="Genomic_DNA"/>
</dbReference>
<protein>
    <recommendedName>
        <fullName evidence="2">Ubiquinol-cytochrome c chaperone domain-containing protein</fullName>
    </recommendedName>
</protein>
<dbReference type="InterPro" id="IPR021150">
    <property type="entry name" value="Ubiq_cyt_c_chap"/>
</dbReference>
<feature type="domain" description="Ubiquinol-cytochrome c chaperone" evidence="2">
    <location>
        <begin position="99"/>
        <end position="234"/>
    </location>
</feature>
<dbReference type="PANTHER" id="PTHR12184:SF1">
    <property type="entry name" value="UBIQUINOL-CYTOCHROME-C REDUCTASE COMPLEX ASSEMBLY FACTOR 1"/>
    <property type="match status" value="1"/>
</dbReference>
<organism evidence="3 4">
    <name type="scientific">Monoraphidium neglectum</name>
    <dbReference type="NCBI Taxonomy" id="145388"/>
    <lineage>
        <taxon>Eukaryota</taxon>
        <taxon>Viridiplantae</taxon>
        <taxon>Chlorophyta</taxon>
        <taxon>core chlorophytes</taxon>
        <taxon>Chlorophyceae</taxon>
        <taxon>CS clade</taxon>
        <taxon>Sphaeropleales</taxon>
        <taxon>Selenastraceae</taxon>
        <taxon>Monoraphidium</taxon>
    </lineage>
</organism>
<evidence type="ECO:0000313" key="4">
    <source>
        <dbReference type="Proteomes" id="UP000054498"/>
    </source>
</evidence>
<sequence length="244" mass="27691">MSCQQRATLRAARSICMRIFGATRFKDSFQSPPQSLQADRGRVQYPPQLEGNALGRGLLRLVGAYSQKQQLANGASILYQAITEQSEDGRLYEALGLDPDAFMSTHSLLVLHMWLVINRLKPEDRSSASAFQQLLYTDHFYKDMERRVYKEGVQVHVSKWLKKLEQLTYGSWVAYDIALAGERSQLVDALVKNVYGGDPTQRPFATLAAKYLNRELACLQLTPIEAIYNGHVRFSLDVRKSDDR</sequence>
<accession>A0A0D2MHL3</accession>
<reference evidence="3 4" key="1">
    <citation type="journal article" date="2013" name="BMC Genomics">
        <title>Reconstruction of the lipid metabolism for the microalga Monoraphidium neglectum from its genome sequence reveals characteristics suitable for biofuel production.</title>
        <authorList>
            <person name="Bogen C."/>
            <person name="Al-Dilaimi A."/>
            <person name="Albersmeier A."/>
            <person name="Wichmann J."/>
            <person name="Grundmann M."/>
            <person name="Rupp O."/>
            <person name="Lauersen K.J."/>
            <person name="Blifernez-Klassen O."/>
            <person name="Kalinowski J."/>
            <person name="Goesmann A."/>
            <person name="Mussgnug J.H."/>
            <person name="Kruse O."/>
        </authorList>
    </citation>
    <scope>NUCLEOTIDE SEQUENCE [LARGE SCALE GENOMIC DNA]</scope>
    <source>
        <strain evidence="3 4">SAG 48.87</strain>
    </source>
</reference>
<gene>
    <name evidence="3" type="ORF">MNEG_5407</name>
</gene>
<evidence type="ECO:0000313" key="3">
    <source>
        <dbReference type="EMBL" id="KIZ02555.1"/>
    </source>
</evidence>
<dbReference type="GO" id="GO:0034551">
    <property type="term" value="P:mitochondrial respiratory chain complex III assembly"/>
    <property type="evidence" value="ECO:0007669"/>
    <property type="project" value="TreeGrafter"/>
</dbReference>
<evidence type="ECO:0000259" key="2">
    <source>
        <dbReference type="Pfam" id="PF03981"/>
    </source>
</evidence>
<keyword evidence="4" id="KW-1185">Reference proteome</keyword>
<dbReference type="STRING" id="145388.A0A0D2MHL3"/>
<dbReference type="KEGG" id="mng:MNEG_5407"/>
<proteinExistence type="inferred from homology"/>
<evidence type="ECO:0000256" key="1">
    <source>
        <dbReference type="ARBA" id="ARBA00006407"/>
    </source>
</evidence>
<name>A0A0D2MHL3_9CHLO</name>
<dbReference type="OrthoDB" id="10253878at2759"/>
<dbReference type="Pfam" id="PF03981">
    <property type="entry name" value="Ubiq_cyt_C_chap"/>
    <property type="match status" value="1"/>
</dbReference>
<dbReference type="GO" id="GO:0005739">
    <property type="term" value="C:mitochondrion"/>
    <property type="evidence" value="ECO:0007669"/>
    <property type="project" value="TreeGrafter"/>
</dbReference>
<dbReference type="InterPro" id="IPR007129">
    <property type="entry name" value="Ubiqinol_cyt_c_chaperone_CPB3"/>
</dbReference>